<evidence type="ECO:0000256" key="3">
    <source>
        <dbReference type="ARBA" id="ARBA00022771"/>
    </source>
</evidence>
<dbReference type="InterPro" id="IPR001876">
    <property type="entry name" value="Znf_RanBP2"/>
</dbReference>
<dbReference type="InterPro" id="IPR027417">
    <property type="entry name" value="P-loop_NTPase"/>
</dbReference>
<dbReference type="GO" id="GO:0008270">
    <property type="term" value="F:zinc ion binding"/>
    <property type="evidence" value="ECO:0007669"/>
    <property type="project" value="UniProtKB-KW"/>
</dbReference>
<feature type="region of interest" description="Disordered" evidence="9">
    <location>
        <begin position="1"/>
        <end position="20"/>
    </location>
</feature>
<name>A0ABD3NN46_9STRA</name>
<evidence type="ECO:0000256" key="2">
    <source>
        <dbReference type="ARBA" id="ARBA00022741"/>
    </source>
</evidence>
<keyword evidence="14" id="KW-1185">Reference proteome</keyword>
<feature type="domain" description="RanBP2-type" evidence="10">
    <location>
        <begin position="727"/>
        <end position="756"/>
    </location>
</feature>
<dbReference type="InterPro" id="IPR049730">
    <property type="entry name" value="SNF2/RAD54-like_C"/>
</dbReference>
<dbReference type="PANTHER" id="PTHR45766">
    <property type="entry name" value="DNA ANNEALING HELICASE AND ENDONUCLEASE ZRANB3 FAMILY MEMBER"/>
    <property type="match status" value="1"/>
</dbReference>
<dbReference type="PROSITE" id="PS01358">
    <property type="entry name" value="ZF_RANBP2_1"/>
    <property type="match status" value="1"/>
</dbReference>
<dbReference type="InterPro" id="IPR038718">
    <property type="entry name" value="SNF2-like_sf"/>
</dbReference>
<sequence length="1160" mass="127233">MSNDAPAHISQGTSSMQHTPELESLLSKLRPFQRAAFDFAVHGVAITGGDGDRRRYKQPSHLMENNGSIAGSGTGRLLLGDEMGLGKTLSSLAIMLAYQKTEWPLLILCPASLRYTWPAEIEKFCPWIPSTAIHVVRGKDDVQFAKKIRGLRETIACGGDNRVPLGDINRLDDGNTQQQQQQQQQKEPPIQIVIVTYSLLQERFQVANILNQCNFQCIIADESHNLKQMSSQRCQLALPLLQNSRRLVLLSGTPALNRPVELWPQLVALDPSGKILNKYGMKYTEFTRRYCNAKPTRFGWDVKGVSNAEELHTKLKKVMVRRLKSEVLHDLPAKQRSMVPVDVVNATDKEKCSDLIRQLNTVRHSLAEILDEACDEDANAARFESRSLLMQAYQASGIAKAPATTDYILDWLEGSGTQKLVVFAHHKDVLDYMEAAISAKYKGKLGMMRIDGSVPPAERALRVKKFQSNAGMRLALLSMTAAGVGLTLTAASSIVFAELHWVPGVLAQAEDRCHRIGQVNSVNVMYCICKDVDVSVDMNLWNMLGRKVGTLGRVVDGQRGKGMNALEVDGVVKQGVSAEEDLANFFASNSNSAVQKGMGNVQPVKGTIQSFFTKQAAKLSSKSITTKTPAPAAAAAAVVRANQKQNATVSLLDDSDDECSLNSGGQTADSKQSASKSEELLFIPFTCHACTYENPGGYSCEMCSTPRAAADRISQITQSQMDVVELDEDDWACNVCTLLNKSSHLSCTACGEERSRRKDATIDLTELCDAPSRVSQSPSSSTQSVCSEKDQAQFKSSAAEKLPVSEEDLLSFGVSKYSGRVALHHGGQPLHVNFDISQILTQECSNQLEECALSRSIPGIKAALPPRKFDFDHRAVAEVIDSTKLTEKVSNDVMIRELKSFVSRYMELREIEKKAIKESGLAVTSSSLKTTADKLVVSSVSGETERYVGGAKEKANLNKRNNCASKRDIDIINGKACAWCGETLLLQSNTVVDATYCSYKCAEEGRVRRGGMYSSARIRSQIFSLEHGVCCLCKLDAHALYNRILSLHPAERLNALMKAKFKLPKSPTALNKLLQDPKEQDFWQADHIVAVSEGGGGCGIDNLRTLCTTCHSIETEKLHSRLKTSQVKVDSNQMDLLTAFTAGLSQGSDSTKKRKRRTAD</sequence>
<evidence type="ECO:0000313" key="14">
    <source>
        <dbReference type="Proteomes" id="UP001530400"/>
    </source>
</evidence>
<dbReference type="PANTHER" id="PTHR45766:SF3">
    <property type="entry name" value="DNA ANNEALING HELICASE AND ENDONUCLEASE ZRANB3"/>
    <property type="match status" value="1"/>
</dbReference>
<dbReference type="EMBL" id="JALLPJ020001052">
    <property type="protein sequence ID" value="KAL3777313.1"/>
    <property type="molecule type" value="Genomic_DNA"/>
</dbReference>
<dbReference type="Gene3D" id="1.10.30.50">
    <property type="match status" value="1"/>
</dbReference>
<dbReference type="GO" id="GO:0004386">
    <property type="term" value="F:helicase activity"/>
    <property type="evidence" value="ECO:0007669"/>
    <property type="project" value="UniProtKB-KW"/>
</dbReference>
<dbReference type="SMART" id="SM00490">
    <property type="entry name" value="HELICc"/>
    <property type="match status" value="1"/>
</dbReference>
<feature type="domain" description="Helicase ATP-binding" evidence="11">
    <location>
        <begin position="68"/>
        <end position="272"/>
    </location>
</feature>
<organism evidence="13 14">
    <name type="scientific">Cyclotella atomus</name>
    <dbReference type="NCBI Taxonomy" id="382360"/>
    <lineage>
        <taxon>Eukaryota</taxon>
        <taxon>Sar</taxon>
        <taxon>Stramenopiles</taxon>
        <taxon>Ochrophyta</taxon>
        <taxon>Bacillariophyta</taxon>
        <taxon>Coscinodiscophyceae</taxon>
        <taxon>Thalassiosirophycidae</taxon>
        <taxon>Stephanodiscales</taxon>
        <taxon>Stephanodiscaceae</taxon>
        <taxon>Cyclotella</taxon>
    </lineage>
</organism>
<evidence type="ECO:0000259" key="11">
    <source>
        <dbReference type="PROSITE" id="PS51192"/>
    </source>
</evidence>
<feature type="domain" description="Helicase C-terminal" evidence="12">
    <location>
        <begin position="404"/>
        <end position="562"/>
    </location>
</feature>
<evidence type="ECO:0000256" key="8">
    <source>
        <dbReference type="PROSITE-ProRule" id="PRU00322"/>
    </source>
</evidence>
<evidence type="ECO:0000259" key="10">
    <source>
        <dbReference type="PROSITE" id="PS50199"/>
    </source>
</evidence>
<dbReference type="CDD" id="cd00085">
    <property type="entry name" value="HNHc"/>
    <property type="match status" value="1"/>
</dbReference>
<dbReference type="SMART" id="SM00487">
    <property type="entry name" value="DEXDc"/>
    <property type="match status" value="1"/>
</dbReference>
<keyword evidence="2" id="KW-0547">Nucleotide-binding</keyword>
<evidence type="ECO:0000256" key="1">
    <source>
        <dbReference type="ARBA" id="ARBA00022723"/>
    </source>
</evidence>
<evidence type="ECO:0000256" key="7">
    <source>
        <dbReference type="ARBA" id="ARBA00022840"/>
    </source>
</evidence>
<dbReference type="Gene3D" id="3.40.50.300">
    <property type="entry name" value="P-loop containing nucleotide triphosphate hydrolases"/>
    <property type="match status" value="1"/>
</dbReference>
<proteinExistence type="predicted"/>
<dbReference type="Pfam" id="PF01844">
    <property type="entry name" value="HNH"/>
    <property type="match status" value="1"/>
</dbReference>
<comment type="caution">
    <text evidence="13">The sequence shown here is derived from an EMBL/GenBank/DDBJ whole genome shotgun (WGS) entry which is preliminary data.</text>
</comment>
<dbReference type="Proteomes" id="UP001530400">
    <property type="component" value="Unassembled WGS sequence"/>
</dbReference>
<accession>A0ABD3NN46</accession>
<dbReference type="Pfam" id="PF00271">
    <property type="entry name" value="Helicase_C"/>
    <property type="match status" value="1"/>
</dbReference>
<dbReference type="PROSITE" id="PS51194">
    <property type="entry name" value="HELICASE_CTER"/>
    <property type="match status" value="1"/>
</dbReference>
<dbReference type="PROSITE" id="PS50199">
    <property type="entry name" value="ZF_RANBP2_2"/>
    <property type="match status" value="1"/>
</dbReference>
<reference evidence="13 14" key="1">
    <citation type="submission" date="2024-10" db="EMBL/GenBank/DDBJ databases">
        <title>Updated reference genomes for cyclostephanoid diatoms.</title>
        <authorList>
            <person name="Roberts W.R."/>
            <person name="Alverson A.J."/>
        </authorList>
    </citation>
    <scope>NUCLEOTIDE SEQUENCE [LARGE SCALE GENOMIC DNA]</scope>
    <source>
        <strain evidence="13 14">AJA010-31</strain>
    </source>
</reference>
<protein>
    <recommendedName>
        <fullName evidence="15">DNA annealing helicase and endonuclease ZRANB3</fullName>
    </recommendedName>
</protein>
<dbReference type="CDD" id="cd18793">
    <property type="entry name" value="SF2_C_SNF"/>
    <property type="match status" value="1"/>
</dbReference>
<dbReference type="Gene3D" id="3.40.50.10810">
    <property type="entry name" value="Tandem AAA-ATPase domain"/>
    <property type="match status" value="1"/>
</dbReference>
<dbReference type="InterPro" id="IPR000330">
    <property type="entry name" value="SNF2_N"/>
</dbReference>
<dbReference type="InterPro" id="IPR014001">
    <property type="entry name" value="Helicase_ATP-bd"/>
</dbReference>
<keyword evidence="4" id="KW-0378">Hydrolase</keyword>
<keyword evidence="7" id="KW-0067">ATP-binding</keyword>
<dbReference type="PROSITE" id="PS51192">
    <property type="entry name" value="HELICASE_ATP_BIND_1"/>
    <property type="match status" value="1"/>
</dbReference>
<dbReference type="SMART" id="SM00547">
    <property type="entry name" value="ZnF_RBZ"/>
    <property type="match status" value="2"/>
</dbReference>
<keyword evidence="3 8" id="KW-0863">Zinc-finger</keyword>
<evidence type="ECO:0000313" key="13">
    <source>
        <dbReference type="EMBL" id="KAL3777313.1"/>
    </source>
</evidence>
<dbReference type="InterPro" id="IPR001650">
    <property type="entry name" value="Helicase_C-like"/>
</dbReference>
<evidence type="ECO:0000259" key="12">
    <source>
        <dbReference type="PROSITE" id="PS51194"/>
    </source>
</evidence>
<keyword evidence="6" id="KW-0862">Zinc</keyword>
<dbReference type="GO" id="GO:0016787">
    <property type="term" value="F:hydrolase activity"/>
    <property type="evidence" value="ECO:0007669"/>
    <property type="project" value="UniProtKB-KW"/>
</dbReference>
<dbReference type="InterPro" id="IPR002711">
    <property type="entry name" value="HNH"/>
</dbReference>
<dbReference type="Pfam" id="PF00176">
    <property type="entry name" value="SNF2-rel_dom"/>
    <property type="match status" value="1"/>
</dbReference>
<keyword evidence="1" id="KW-0479">Metal-binding</keyword>
<dbReference type="SUPFAM" id="SSF52540">
    <property type="entry name" value="P-loop containing nucleoside triphosphate hydrolases"/>
    <property type="match status" value="2"/>
</dbReference>
<evidence type="ECO:0000256" key="4">
    <source>
        <dbReference type="ARBA" id="ARBA00022801"/>
    </source>
</evidence>
<dbReference type="AlphaFoldDB" id="A0ABD3NN46"/>
<dbReference type="InterPro" id="IPR003615">
    <property type="entry name" value="HNH_nuc"/>
</dbReference>
<evidence type="ECO:0000256" key="5">
    <source>
        <dbReference type="ARBA" id="ARBA00022806"/>
    </source>
</evidence>
<evidence type="ECO:0000256" key="6">
    <source>
        <dbReference type="ARBA" id="ARBA00022833"/>
    </source>
</evidence>
<evidence type="ECO:0008006" key="15">
    <source>
        <dbReference type="Google" id="ProtNLM"/>
    </source>
</evidence>
<dbReference type="GO" id="GO:0005524">
    <property type="term" value="F:ATP binding"/>
    <property type="evidence" value="ECO:0007669"/>
    <property type="project" value="UniProtKB-KW"/>
</dbReference>
<gene>
    <name evidence="13" type="ORF">ACHAWO_005079</name>
</gene>
<dbReference type="Gene3D" id="4.10.1060.10">
    <property type="entry name" value="Zinc finger, RanBP2-type"/>
    <property type="match status" value="1"/>
</dbReference>
<evidence type="ECO:0000256" key="9">
    <source>
        <dbReference type="SAM" id="MobiDB-lite"/>
    </source>
</evidence>
<keyword evidence="5" id="KW-0347">Helicase</keyword>